<feature type="transmembrane region" description="Helical" evidence="2">
    <location>
        <begin position="100"/>
        <end position="118"/>
    </location>
</feature>
<accession>A0A5C6A3H1</accession>
<evidence type="ECO:0000256" key="1">
    <source>
        <dbReference type="SAM" id="MobiDB-lite"/>
    </source>
</evidence>
<dbReference type="AlphaFoldDB" id="A0A5C6A3H1"/>
<dbReference type="PANTHER" id="PTHR12879:SF8">
    <property type="entry name" value="SPHINGOLIPID DELTA(4)-DESATURASE DES1"/>
    <property type="match status" value="1"/>
</dbReference>
<feature type="transmembrane region" description="Helical" evidence="2">
    <location>
        <begin position="290"/>
        <end position="313"/>
    </location>
</feature>
<dbReference type="Pfam" id="PF00487">
    <property type="entry name" value="FA_desaturase"/>
    <property type="match status" value="1"/>
</dbReference>
<dbReference type="SMART" id="SM01269">
    <property type="entry name" value="Lipid_DES"/>
    <property type="match status" value="1"/>
</dbReference>
<sequence>MTSSNHSAVPPGGFKLRFHPRIFGSAAPVFPGFEIDISDRVDDADRPDAVWHRDRAKQMIKAHPEIKGLIGNNPYTFIWCILFTGAQIGVAAAAGMVSWWLVPVLAYFIGAWINICLFMLAHECNHNLVFKKTAPNRWLYTLTTMPMFLSGHHTWWVEHHVHHNDLGAKKDFVKRRRSFMLLTRQQVLWKTEGPLYKAFSWLATPLFSPYSLLMLVTQVMRSVLGLIVYVFESLLRGRLRPGTLSLKILADEHLVSGYVRNSMTGWAVIYPLFSLGLTVALFFVGGWKALVFLLLSQLFMTGFLNPVMFGMILSNSHFHGHSRYQPSSSYYGWMNWFTFNFGLHTEHHDISGIPWNRLPKMRQYAPEFYDNIVQTESYARLALQFAFGSRDKGDTDFDNEVYRNAEMFRKMEEEQAAAAAGKTSESDSEKAEPADEIVDDARQFSRP</sequence>
<evidence type="ECO:0000313" key="4">
    <source>
        <dbReference type="EMBL" id="TWT94452.1"/>
    </source>
</evidence>
<dbReference type="GO" id="GO:0042284">
    <property type="term" value="F:sphingolipid delta-4 desaturase activity"/>
    <property type="evidence" value="ECO:0007669"/>
    <property type="project" value="TreeGrafter"/>
</dbReference>
<feature type="transmembrane region" description="Helical" evidence="2">
    <location>
        <begin position="210"/>
        <end position="231"/>
    </location>
</feature>
<evidence type="ECO:0000259" key="3">
    <source>
        <dbReference type="SMART" id="SM01269"/>
    </source>
</evidence>
<evidence type="ECO:0000256" key="2">
    <source>
        <dbReference type="SAM" id="Phobius"/>
    </source>
</evidence>
<organism evidence="4 5">
    <name type="scientific">Stieleria varia</name>
    <dbReference type="NCBI Taxonomy" id="2528005"/>
    <lineage>
        <taxon>Bacteria</taxon>
        <taxon>Pseudomonadati</taxon>
        <taxon>Planctomycetota</taxon>
        <taxon>Planctomycetia</taxon>
        <taxon>Pirellulales</taxon>
        <taxon>Pirellulaceae</taxon>
        <taxon>Stieleria</taxon>
    </lineage>
</organism>
<dbReference type="OrthoDB" id="9792534at2"/>
<proteinExistence type="predicted"/>
<feature type="domain" description="Sphingolipid delta4-desaturase N-terminal" evidence="3">
    <location>
        <begin position="44"/>
        <end position="76"/>
    </location>
</feature>
<comment type="caution">
    <text evidence="4">The sequence shown here is derived from an EMBL/GenBank/DDBJ whole genome shotgun (WGS) entry which is preliminary data.</text>
</comment>
<feature type="transmembrane region" description="Helical" evidence="2">
    <location>
        <begin position="75"/>
        <end position="94"/>
    </location>
</feature>
<dbReference type="InterPro" id="IPR005804">
    <property type="entry name" value="FA_desaturase_dom"/>
</dbReference>
<keyword evidence="2" id="KW-0472">Membrane</keyword>
<keyword evidence="2" id="KW-1133">Transmembrane helix</keyword>
<gene>
    <name evidence="4" type="ORF">Pla52n_52730</name>
</gene>
<keyword evidence="2" id="KW-0812">Transmembrane</keyword>
<name>A0A5C6A3H1_9BACT</name>
<reference evidence="4 5" key="1">
    <citation type="submission" date="2019-02" db="EMBL/GenBank/DDBJ databases">
        <title>Deep-cultivation of Planctomycetes and their phenomic and genomic characterization uncovers novel biology.</title>
        <authorList>
            <person name="Wiegand S."/>
            <person name="Jogler M."/>
            <person name="Boedeker C."/>
            <person name="Pinto D."/>
            <person name="Vollmers J."/>
            <person name="Rivas-Marin E."/>
            <person name="Kohn T."/>
            <person name="Peeters S.H."/>
            <person name="Heuer A."/>
            <person name="Rast P."/>
            <person name="Oberbeckmann S."/>
            <person name="Bunk B."/>
            <person name="Jeske O."/>
            <person name="Meyerdierks A."/>
            <person name="Storesund J.E."/>
            <person name="Kallscheuer N."/>
            <person name="Luecker S."/>
            <person name="Lage O.M."/>
            <person name="Pohl T."/>
            <person name="Merkel B.J."/>
            <person name="Hornburger P."/>
            <person name="Mueller R.-W."/>
            <person name="Bruemmer F."/>
            <person name="Labrenz M."/>
            <person name="Spormann A.M."/>
            <person name="Op Den Camp H."/>
            <person name="Overmann J."/>
            <person name="Amann R."/>
            <person name="Jetten M.S.M."/>
            <person name="Mascher T."/>
            <person name="Medema M.H."/>
            <person name="Devos D.P."/>
            <person name="Kaster A.-K."/>
            <person name="Ovreas L."/>
            <person name="Rohde M."/>
            <person name="Galperin M.Y."/>
            <person name="Jogler C."/>
        </authorList>
    </citation>
    <scope>NUCLEOTIDE SEQUENCE [LARGE SCALE GENOMIC DNA]</scope>
    <source>
        <strain evidence="4 5">Pla52n</strain>
    </source>
</reference>
<protein>
    <submittedName>
        <fullName evidence="4">Fatty acid desaturase</fullName>
    </submittedName>
</protein>
<feature type="region of interest" description="Disordered" evidence="1">
    <location>
        <begin position="413"/>
        <end position="447"/>
    </location>
</feature>
<evidence type="ECO:0000313" key="5">
    <source>
        <dbReference type="Proteomes" id="UP000320176"/>
    </source>
</evidence>
<keyword evidence="5" id="KW-1185">Reference proteome</keyword>
<dbReference type="EMBL" id="SJPN01000007">
    <property type="protein sequence ID" value="TWT94452.1"/>
    <property type="molecule type" value="Genomic_DNA"/>
</dbReference>
<dbReference type="Proteomes" id="UP000320176">
    <property type="component" value="Unassembled WGS sequence"/>
</dbReference>
<dbReference type="Pfam" id="PF08557">
    <property type="entry name" value="Lipid_DES"/>
    <property type="match status" value="1"/>
</dbReference>
<dbReference type="GO" id="GO:0046513">
    <property type="term" value="P:ceramide biosynthetic process"/>
    <property type="evidence" value="ECO:0007669"/>
    <property type="project" value="TreeGrafter"/>
</dbReference>
<dbReference type="RefSeq" id="WP_146522317.1">
    <property type="nucleotide sequence ID" value="NZ_CP151726.1"/>
</dbReference>
<feature type="transmembrane region" description="Helical" evidence="2">
    <location>
        <begin position="263"/>
        <end position="284"/>
    </location>
</feature>
<dbReference type="PANTHER" id="PTHR12879">
    <property type="entry name" value="SPHINGOLIPID DELTA 4 DESATURASE/C-4 HYDROXYLASE PROTEIN DES2"/>
    <property type="match status" value="1"/>
</dbReference>
<feature type="compositionally biased region" description="Basic and acidic residues" evidence="1">
    <location>
        <begin position="424"/>
        <end position="447"/>
    </location>
</feature>
<feature type="transmembrane region" description="Helical" evidence="2">
    <location>
        <begin position="138"/>
        <end position="156"/>
    </location>
</feature>
<dbReference type="GO" id="GO:0016020">
    <property type="term" value="C:membrane"/>
    <property type="evidence" value="ECO:0007669"/>
    <property type="project" value="GOC"/>
</dbReference>
<dbReference type="InterPro" id="IPR013866">
    <property type="entry name" value="Sphingolipid_d4-desaturase_N"/>
</dbReference>